<dbReference type="Gene3D" id="2.40.160.180">
    <property type="entry name" value="Carbohydrate-selective porin OprB"/>
    <property type="match status" value="1"/>
</dbReference>
<dbReference type="InterPro" id="IPR052932">
    <property type="entry name" value="OprB_Porin"/>
</dbReference>
<protein>
    <submittedName>
        <fullName evidence="3">Carbohydrate-selective porin</fullName>
    </submittedName>
</protein>
<dbReference type="RefSeq" id="WP_096895990.1">
    <property type="nucleotide sequence ID" value="NZ_BAOS01000035.1"/>
</dbReference>
<dbReference type="PANTHER" id="PTHR37944">
    <property type="entry name" value="PORIN B"/>
    <property type="match status" value="1"/>
</dbReference>
<dbReference type="AlphaFoldDB" id="A0A286U399"/>
<name>A0A286U399_9BACT</name>
<dbReference type="InterPro" id="IPR007049">
    <property type="entry name" value="Carb-sel_porin_OprB"/>
</dbReference>
<proteinExistence type="inferred from homology"/>
<dbReference type="PANTHER" id="PTHR37944:SF1">
    <property type="entry name" value="PORIN B"/>
    <property type="match status" value="1"/>
</dbReference>
<dbReference type="GO" id="GO:0015288">
    <property type="term" value="F:porin activity"/>
    <property type="evidence" value="ECO:0007669"/>
    <property type="project" value="InterPro"/>
</dbReference>
<evidence type="ECO:0000313" key="4">
    <source>
        <dbReference type="Proteomes" id="UP000218542"/>
    </source>
</evidence>
<evidence type="ECO:0000313" key="3">
    <source>
        <dbReference type="EMBL" id="GAX62606.1"/>
    </source>
</evidence>
<organism evidence="3 4">
    <name type="scientific">Candidatus Scalindua japonica</name>
    <dbReference type="NCBI Taxonomy" id="1284222"/>
    <lineage>
        <taxon>Bacteria</taxon>
        <taxon>Pseudomonadati</taxon>
        <taxon>Planctomycetota</taxon>
        <taxon>Candidatus Brocadiia</taxon>
        <taxon>Candidatus Brocadiales</taxon>
        <taxon>Candidatus Scalinduaceae</taxon>
        <taxon>Candidatus Scalindua</taxon>
    </lineage>
</organism>
<dbReference type="InterPro" id="IPR038673">
    <property type="entry name" value="OprB_sf"/>
</dbReference>
<reference evidence="3 4" key="1">
    <citation type="journal article" date="2017" name="Environ. Microbiol. Rep.">
        <title>Genetic diversity of marine anaerobic ammonium-oxidizing bacteria as revealed by genomic and proteomic analyses of 'Candidatus Scalindua japonica'.</title>
        <authorList>
            <person name="Oshiki M."/>
            <person name="Mizuto K."/>
            <person name="Kimura Z."/>
            <person name="Kindaichi T."/>
            <person name="Satoh H."/>
            <person name="Okabe S."/>
        </authorList>
    </citation>
    <scope>NUCLEOTIDE SEQUENCE [LARGE SCALE GENOMIC DNA]</scope>
    <source>
        <strain evidence="4">husup-a2</strain>
    </source>
</reference>
<dbReference type="GO" id="GO:0008643">
    <property type="term" value="P:carbohydrate transport"/>
    <property type="evidence" value="ECO:0007669"/>
    <property type="project" value="InterPro"/>
</dbReference>
<comment type="caution">
    <text evidence="3">The sequence shown here is derived from an EMBL/GenBank/DDBJ whole genome shotgun (WGS) entry which is preliminary data.</text>
</comment>
<gene>
    <name evidence="3" type="ORF">SCALIN_C35_0045</name>
</gene>
<keyword evidence="4" id="KW-1185">Reference proteome</keyword>
<comment type="similarity">
    <text evidence="1 2">Belongs to the OprB family.</text>
</comment>
<dbReference type="Pfam" id="PF04966">
    <property type="entry name" value="OprB"/>
    <property type="match status" value="1"/>
</dbReference>
<dbReference type="OrthoDB" id="260073at2"/>
<evidence type="ECO:0000256" key="1">
    <source>
        <dbReference type="ARBA" id="ARBA00008769"/>
    </source>
</evidence>
<dbReference type="Proteomes" id="UP000218542">
    <property type="component" value="Unassembled WGS sequence"/>
</dbReference>
<sequence length="449" mass="51287">MKYAFRLLHIFLIVFFLNSTFFLVVDGRIGKYVCAEEREPADEAFYRIHPPYTFDPRFFEHEHLFDLRRRNTLVDKGLSFDLVYTADFVTNHSGGLKKAGADIDTTISYLANTDLAIELDMEKAGFWKGGIFHAHFFDHHGAKPSEDYIGDLQVVDNFESNKVTKLYEFWYKHAFELFGTDLSLLIGQHDLNSEFNITEYGMLFLHSSFGFNNEISNNIPVSNFPVAAFGFRVKWEPTEYFYFMAEISDGDPGKNNSGFDWTLDSKEGFLNFFELGYHFGDQEVSRTMPGTYKFGGWYHTDEFDDIRDTDENDNPLEHDGNYGIYFIADQMLLPGEGDTGLGAFFQLGGVPDDRNQVDFYVGGGVHYKGIIPSREDDMLGLAVAHASISEDLRDIEKMDRHETAVELTYRAQVLPWLAIQPGVQTIFNPGADSSLDNAVVSIMRFQINF</sequence>
<dbReference type="GO" id="GO:0016020">
    <property type="term" value="C:membrane"/>
    <property type="evidence" value="ECO:0007669"/>
    <property type="project" value="InterPro"/>
</dbReference>
<accession>A0A286U399</accession>
<dbReference type="EMBL" id="BAOS01000035">
    <property type="protein sequence ID" value="GAX62606.1"/>
    <property type="molecule type" value="Genomic_DNA"/>
</dbReference>
<evidence type="ECO:0000256" key="2">
    <source>
        <dbReference type="RuleBase" id="RU363072"/>
    </source>
</evidence>